<accession>A0A1K1Q6N5</accession>
<keyword evidence="1" id="KW-1133">Transmembrane helix</keyword>
<dbReference type="RefSeq" id="WP_139276138.1">
    <property type="nucleotide sequence ID" value="NZ_FPJE01000011.1"/>
</dbReference>
<dbReference type="Proteomes" id="UP000182248">
    <property type="component" value="Unassembled WGS sequence"/>
</dbReference>
<evidence type="ECO:0000256" key="1">
    <source>
        <dbReference type="SAM" id="Phobius"/>
    </source>
</evidence>
<evidence type="ECO:0000313" key="2">
    <source>
        <dbReference type="EMBL" id="SFW54782.1"/>
    </source>
</evidence>
<reference evidence="2 3" key="1">
    <citation type="submission" date="2016-11" db="EMBL/GenBank/DDBJ databases">
        <authorList>
            <person name="Jaros S."/>
            <person name="Januszkiewicz K."/>
            <person name="Wedrychowicz H."/>
        </authorList>
    </citation>
    <scope>NUCLEOTIDE SEQUENCE [LARGE SCALE GENOMIC DNA]</scope>
    <source>
        <strain evidence="2 3">CGMCC 1.12145</strain>
    </source>
</reference>
<dbReference type="EMBL" id="FPJE01000011">
    <property type="protein sequence ID" value="SFW54782.1"/>
    <property type="molecule type" value="Genomic_DNA"/>
</dbReference>
<sequence>MTTKKIMSIIAVLIIVGIAGFIFLLYTTIKTKSADISGYEPFKAWVGQTVRLDKETLLFEQKAGMNNHNRYPYILLDSLHPQWQHAEEAKDVEDPDLKEVMAFPAGTHLKIEKAIQYTNGVSGFSSPMLFGTINYAGQTYKTGYQWGEADISKDLNNIEKCWKFHRAPWQAQEDTSFYALPKAGIW</sequence>
<protein>
    <submittedName>
        <fullName evidence="2">Uncharacterized protein</fullName>
    </submittedName>
</protein>
<dbReference type="OrthoDB" id="708770at2"/>
<organism evidence="2 3">
    <name type="scientific">Sinomicrobium oceani</name>
    <dbReference type="NCBI Taxonomy" id="1150368"/>
    <lineage>
        <taxon>Bacteria</taxon>
        <taxon>Pseudomonadati</taxon>
        <taxon>Bacteroidota</taxon>
        <taxon>Flavobacteriia</taxon>
        <taxon>Flavobacteriales</taxon>
        <taxon>Flavobacteriaceae</taxon>
        <taxon>Sinomicrobium</taxon>
    </lineage>
</organism>
<proteinExistence type="predicted"/>
<dbReference type="AlphaFoldDB" id="A0A1K1Q6N5"/>
<evidence type="ECO:0000313" key="3">
    <source>
        <dbReference type="Proteomes" id="UP000182248"/>
    </source>
</evidence>
<gene>
    <name evidence="2" type="ORF">SAMN02927921_02262</name>
</gene>
<name>A0A1K1Q6N5_9FLAO</name>
<keyword evidence="1" id="KW-0812">Transmembrane</keyword>
<feature type="transmembrane region" description="Helical" evidence="1">
    <location>
        <begin position="6"/>
        <end position="26"/>
    </location>
</feature>
<keyword evidence="1" id="KW-0472">Membrane</keyword>
<keyword evidence="3" id="KW-1185">Reference proteome</keyword>